<proteinExistence type="predicted"/>
<dbReference type="AlphaFoldDB" id="A0A914R225"/>
<dbReference type="PANTHER" id="PTHR24369:SF210">
    <property type="entry name" value="CHAOPTIN-RELATED"/>
    <property type="match status" value="1"/>
</dbReference>
<dbReference type="SUPFAM" id="SSF52058">
    <property type="entry name" value="L domain-like"/>
    <property type="match status" value="1"/>
</dbReference>
<keyword evidence="3" id="KW-0677">Repeat</keyword>
<evidence type="ECO:0000256" key="4">
    <source>
        <dbReference type="SAM" id="SignalP"/>
    </source>
</evidence>
<dbReference type="Gene3D" id="3.80.10.10">
    <property type="entry name" value="Ribonuclease Inhibitor"/>
    <property type="match status" value="3"/>
</dbReference>
<dbReference type="Pfam" id="PF13855">
    <property type="entry name" value="LRR_8"/>
    <property type="match status" value="1"/>
</dbReference>
<evidence type="ECO:0000256" key="2">
    <source>
        <dbReference type="ARBA" id="ARBA00022729"/>
    </source>
</evidence>
<dbReference type="InterPro" id="IPR001611">
    <property type="entry name" value="Leu-rich_rpt"/>
</dbReference>
<keyword evidence="2 4" id="KW-0732">Signal</keyword>
<dbReference type="Proteomes" id="UP000887578">
    <property type="component" value="Unplaced"/>
</dbReference>
<dbReference type="PANTHER" id="PTHR24369">
    <property type="entry name" value="ANTIGEN BSP, PUTATIVE-RELATED"/>
    <property type="match status" value="1"/>
</dbReference>
<evidence type="ECO:0000256" key="3">
    <source>
        <dbReference type="ARBA" id="ARBA00022737"/>
    </source>
</evidence>
<dbReference type="WBParaSite" id="PDA_v2.g8563.t1">
    <property type="protein sequence ID" value="PDA_v2.g8563.t1"/>
    <property type="gene ID" value="PDA_v2.g8563"/>
</dbReference>
<feature type="signal peptide" evidence="4">
    <location>
        <begin position="1"/>
        <end position="24"/>
    </location>
</feature>
<evidence type="ECO:0000313" key="5">
    <source>
        <dbReference type="Proteomes" id="UP000887578"/>
    </source>
</evidence>
<feature type="chain" id="PRO_5037846520" evidence="4">
    <location>
        <begin position="25"/>
        <end position="459"/>
    </location>
</feature>
<protein>
    <submittedName>
        <fullName evidence="6">Uncharacterized protein</fullName>
    </submittedName>
</protein>
<name>A0A914R225_9BILA</name>
<dbReference type="SMART" id="SM00369">
    <property type="entry name" value="LRR_TYP"/>
    <property type="match status" value="8"/>
</dbReference>
<sequence length="459" mass="52275">MRSLNIGIYLLLIDILFYAEVVNSDNSVYSILRTKREIVSGNETISDNVEIDDVNVIYVCNDGKCTCINETLNCNQGFQAYNNNVVLQHSNIKIGNENFTAKIVNFQFNKFTFLKKNEILSGHESKVEELYFYYNDIATIENGTFDKFLSLKKLDFEYNSLKSINETILTKQLGSTLMELDFSGNKIQNLSTNTFKYCTKLTSLNFQRNKKINLVAKINGINVTVFPEALENLKYLNLASCNLKEFDENVFINLRSLQKLILSNNLFTFVPKAIKMLPTLQHLDIKSSFIRSINDCDFCNLPNLQTLFLSDSFSLTYINENAFGALNNHSTTLPPKLNELSLHNCNISILPEKLLDWKNILLFDISTNPLSCNCSMAWLINDINATSPLYANGTLYKNKLVCHYPRALYGTHLHKISGDFCSNGTFDVEEVVKKRDEIYYACGDGYGRTGMSKNFLINN</sequence>
<keyword evidence="1" id="KW-0433">Leucine-rich repeat</keyword>
<reference evidence="6" key="1">
    <citation type="submission" date="2022-11" db="UniProtKB">
        <authorList>
            <consortium name="WormBaseParasite"/>
        </authorList>
    </citation>
    <scope>IDENTIFICATION</scope>
</reference>
<evidence type="ECO:0000256" key="1">
    <source>
        <dbReference type="ARBA" id="ARBA00022614"/>
    </source>
</evidence>
<dbReference type="InterPro" id="IPR050541">
    <property type="entry name" value="LRR_TM_domain-containing"/>
</dbReference>
<organism evidence="5 6">
    <name type="scientific">Panagrolaimus davidi</name>
    <dbReference type="NCBI Taxonomy" id="227884"/>
    <lineage>
        <taxon>Eukaryota</taxon>
        <taxon>Metazoa</taxon>
        <taxon>Ecdysozoa</taxon>
        <taxon>Nematoda</taxon>
        <taxon>Chromadorea</taxon>
        <taxon>Rhabditida</taxon>
        <taxon>Tylenchina</taxon>
        <taxon>Panagrolaimomorpha</taxon>
        <taxon>Panagrolaimoidea</taxon>
        <taxon>Panagrolaimidae</taxon>
        <taxon>Panagrolaimus</taxon>
    </lineage>
</organism>
<dbReference type="GO" id="GO:0005886">
    <property type="term" value="C:plasma membrane"/>
    <property type="evidence" value="ECO:0007669"/>
    <property type="project" value="TreeGrafter"/>
</dbReference>
<evidence type="ECO:0000313" key="6">
    <source>
        <dbReference type="WBParaSite" id="PDA_v2.g8563.t1"/>
    </source>
</evidence>
<accession>A0A914R225</accession>
<keyword evidence="5" id="KW-1185">Reference proteome</keyword>
<dbReference type="InterPro" id="IPR003591">
    <property type="entry name" value="Leu-rich_rpt_typical-subtyp"/>
</dbReference>
<dbReference type="InterPro" id="IPR032675">
    <property type="entry name" value="LRR_dom_sf"/>
</dbReference>